<feature type="region of interest" description="Disordered" evidence="1">
    <location>
        <begin position="166"/>
        <end position="193"/>
    </location>
</feature>
<feature type="compositionally biased region" description="Polar residues" evidence="1">
    <location>
        <begin position="119"/>
        <end position="133"/>
    </location>
</feature>
<sequence>MGARKKSQNIIKKGKIDSKRRLSYAPRSIIQSCVCVCILPATRKKIKEKSLLFHKPTQHSSHFVQHPACPSNHRFVQSVGRKAAGPAPNLGKKKQTIKGNTSLMTVCSRQPLSKEDSKNAQWSVGNTSGTALSHPSPYGGSTHPSTKRKTRRQGVAVCVALRVSARPDRKENKTRGKKCVLRPTGPRRTPTRHGFLSAPFVAAPPHACSRRGAQGRRHERVGGCASGAVGRQHTAPLAGKAIKKGTPIKYFKEKNHTTGKNQKNI</sequence>
<organism evidence="2 3">
    <name type="scientific">Trypanosoma cruzi Dm28c</name>
    <dbReference type="NCBI Taxonomy" id="1416333"/>
    <lineage>
        <taxon>Eukaryota</taxon>
        <taxon>Discoba</taxon>
        <taxon>Euglenozoa</taxon>
        <taxon>Kinetoplastea</taxon>
        <taxon>Metakinetoplastina</taxon>
        <taxon>Trypanosomatida</taxon>
        <taxon>Trypanosomatidae</taxon>
        <taxon>Trypanosoma</taxon>
        <taxon>Schizotrypanum</taxon>
    </lineage>
</organism>
<gene>
    <name evidence="2" type="ORF">TCDM_07877</name>
</gene>
<reference evidence="2 3" key="1">
    <citation type="journal article" date="2014" name="Genome Announc.">
        <title>Trypanosoma cruzi Clone Dm28c Draft Genome Sequence.</title>
        <authorList>
            <person name="Grisard E.C."/>
            <person name="Teixeira S.M."/>
            <person name="de Almeida L.G."/>
            <person name="Stoco P.H."/>
            <person name="Gerber A.L."/>
            <person name="Talavera-Lopez C."/>
            <person name="Lima O.C."/>
            <person name="Andersson B."/>
            <person name="de Vasconcelos A.T."/>
        </authorList>
    </citation>
    <scope>NUCLEOTIDE SEQUENCE [LARGE SCALE GENOMIC DNA]</scope>
    <source>
        <strain evidence="2 3">Dm28c</strain>
    </source>
</reference>
<protein>
    <submittedName>
        <fullName evidence="2">Uncharacterized protein</fullName>
    </submittedName>
</protein>
<dbReference type="Proteomes" id="UP000017861">
    <property type="component" value="Unassembled WGS sequence"/>
</dbReference>
<evidence type="ECO:0000313" key="2">
    <source>
        <dbReference type="EMBL" id="ESS64111.1"/>
    </source>
</evidence>
<name>V5D9K4_TRYCR</name>
<evidence type="ECO:0000256" key="1">
    <source>
        <dbReference type="SAM" id="MobiDB-lite"/>
    </source>
</evidence>
<accession>V5D9K4</accession>
<dbReference type="EMBL" id="AYLP01000100">
    <property type="protein sequence ID" value="ESS64111.1"/>
    <property type="molecule type" value="Genomic_DNA"/>
</dbReference>
<evidence type="ECO:0000313" key="3">
    <source>
        <dbReference type="Proteomes" id="UP000017861"/>
    </source>
</evidence>
<dbReference type="VEuPathDB" id="TriTrypDB:TCDM_07877"/>
<dbReference type="AlphaFoldDB" id="V5D9K4"/>
<feature type="region of interest" description="Disordered" evidence="1">
    <location>
        <begin position="110"/>
        <end position="153"/>
    </location>
</feature>
<comment type="caution">
    <text evidence="2">The sequence shown here is derived from an EMBL/GenBank/DDBJ whole genome shotgun (WGS) entry which is preliminary data.</text>
</comment>
<proteinExistence type="predicted"/>